<gene>
    <name evidence="1" type="ORF">H2201_008107</name>
</gene>
<reference evidence="1" key="1">
    <citation type="submission" date="2022-10" db="EMBL/GenBank/DDBJ databases">
        <title>Culturing micro-colonial fungi from biological soil crusts in the Mojave desert and describing Neophaeococcomyces mojavensis, and introducing the new genera and species Taxawa tesnikishii.</title>
        <authorList>
            <person name="Kurbessoian T."/>
            <person name="Stajich J.E."/>
        </authorList>
    </citation>
    <scope>NUCLEOTIDE SEQUENCE</scope>
    <source>
        <strain evidence="1">TK_1</strain>
    </source>
</reference>
<accession>A0ABQ9NJ09</accession>
<evidence type="ECO:0000313" key="2">
    <source>
        <dbReference type="Proteomes" id="UP001172684"/>
    </source>
</evidence>
<evidence type="ECO:0000313" key="1">
    <source>
        <dbReference type="EMBL" id="KAJ9657602.1"/>
    </source>
</evidence>
<feature type="non-terminal residue" evidence="1">
    <location>
        <position position="97"/>
    </location>
</feature>
<organism evidence="1 2">
    <name type="scientific">Coniosporium apollinis</name>
    <dbReference type="NCBI Taxonomy" id="61459"/>
    <lineage>
        <taxon>Eukaryota</taxon>
        <taxon>Fungi</taxon>
        <taxon>Dikarya</taxon>
        <taxon>Ascomycota</taxon>
        <taxon>Pezizomycotina</taxon>
        <taxon>Dothideomycetes</taxon>
        <taxon>Dothideomycetes incertae sedis</taxon>
        <taxon>Coniosporium</taxon>
    </lineage>
</organism>
<name>A0ABQ9NJ09_9PEZI</name>
<sequence length="97" mass="10701">MSKTAVVWVHVVSSSLCLLAIFLDLPFIAHKVACVVSAIISRLRPADVAPNSTDPGSTGAIPEPEAEDDMIAVVREHVRKRARSKWVWYMFILAQLT</sequence>
<protein>
    <submittedName>
        <fullName evidence="1">Uncharacterized protein</fullName>
    </submittedName>
</protein>
<dbReference type="EMBL" id="JAPDRL010000098">
    <property type="protein sequence ID" value="KAJ9657602.1"/>
    <property type="molecule type" value="Genomic_DNA"/>
</dbReference>
<comment type="caution">
    <text evidence="1">The sequence shown here is derived from an EMBL/GenBank/DDBJ whole genome shotgun (WGS) entry which is preliminary data.</text>
</comment>
<dbReference type="Proteomes" id="UP001172684">
    <property type="component" value="Unassembled WGS sequence"/>
</dbReference>
<keyword evidence="2" id="KW-1185">Reference proteome</keyword>
<proteinExistence type="predicted"/>